<dbReference type="Proteomes" id="UP001153269">
    <property type="component" value="Unassembled WGS sequence"/>
</dbReference>
<feature type="compositionally biased region" description="Low complexity" evidence="14">
    <location>
        <begin position="188"/>
        <end position="226"/>
    </location>
</feature>
<dbReference type="PANTHER" id="PTHR45814">
    <property type="entry name" value="HISTONE-LYSINE N-METHYLTRANSFERASE SETD1"/>
    <property type="match status" value="1"/>
</dbReference>
<feature type="compositionally biased region" description="Basic and acidic residues" evidence="14">
    <location>
        <begin position="85"/>
        <end position="102"/>
    </location>
</feature>
<evidence type="ECO:0000256" key="2">
    <source>
        <dbReference type="ARBA" id="ARBA00012182"/>
    </source>
</evidence>
<dbReference type="AlphaFoldDB" id="A0A9N7UGZ2"/>
<comment type="caution">
    <text evidence="17">The sequence shown here is derived from an EMBL/GenBank/DDBJ whole genome shotgun (WGS) entry which is preliminary data.</text>
</comment>
<evidence type="ECO:0000256" key="10">
    <source>
        <dbReference type="ARBA" id="ARBA00023242"/>
    </source>
</evidence>
<comment type="catalytic activity">
    <reaction evidence="11">
        <text>L-lysyl(4)-[histone H3] + 3 S-adenosyl-L-methionine = N(6),N(6),N(6)-trimethyl-L-lysyl(4)-[histone H3] + 3 S-adenosyl-L-homocysteine + 3 H(+)</text>
        <dbReference type="Rhea" id="RHEA:60260"/>
        <dbReference type="Rhea" id="RHEA-COMP:15537"/>
        <dbReference type="Rhea" id="RHEA-COMP:15547"/>
        <dbReference type="ChEBI" id="CHEBI:15378"/>
        <dbReference type="ChEBI" id="CHEBI:29969"/>
        <dbReference type="ChEBI" id="CHEBI:57856"/>
        <dbReference type="ChEBI" id="CHEBI:59789"/>
        <dbReference type="ChEBI" id="CHEBI:61961"/>
        <dbReference type="EC" id="2.1.1.354"/>
    </reaction>
</comment>
<dbReference type="PANTHER" id="PTHR45814:SF2">
    <property type="entry name" value="HISTONE-LYSINE N-METHYLTRANSFERASE SETD1"/>
    <property type="match status" value="1"/>
</dbReference>
<keyword evidence="4" id="KW-0808">Transferase</keyword>
<dbReference type="EMBL" id="CADEAL010001222">
    <property type="protein sequence ID" value="CAB1430272.1"/>
    <property type="molecule type" value="Genomic_DNA"/>
</dbReference>
<dbReference type="InterPro" id="IPR001214">
    <property type="entry name" value="SET_dom"/>
</dbReference>
<evidence type="ECO:0000256" key="14">
    <source>
        <dbReference type="SAM" id="MobiDB-lite"/>
    </source>
</evidence>
<dbReference type="InterPro" id="IPR024657">
    <property type="entry name" value="COMPASS_Set1_N-SET"/>
</dbReference>
<evidence type="ECO:0000256" key="12">
    <source>
        <dbReference type="ARBA" id="ARBA00047583"/>
    </source>
</evidence>
<dbReference type="SMART" id="SM00317">
    <property type="entry name" value="SET"/>
    <property type="match status" value="1"/>
</dbReference>
<keyword evidence="3" id="KW-0489">Methyltransferase</keyword>
<sequence length="812" mass="90507">MIEGVSFKAFEEWWDSQEKKTKVQVSPLKNGPESVDDTNKQINPLSHLSGKGKKPPLPSFKVKRKRDGDLATPKETDTLLSSAHEISDLKQGDETMKAASEKPKRRHARPHELDSDDDEGKEAEEMMPDKMEAIVPEDSASQNLCDREHDNDEGSNPNEEEFEVPQHPSEDELAVISLSDGLQSLDGELFSDSSYSGESEYESSDFYSSDSFSPDSFEDSSSSNLSPEDEEAMEEEEEDDRSYGCIVLSSDEESMELDPSLSSAAPLTPGAQLDLYLQDWSDPFQMGDGEENQCTDCQQDTQDFDALMELQTRASHNLQPPSPLGLPATEPYLDSDMESPGWSLESLETIENLRPLTPSGFLVESDPDNLIKSKPTSPAVEEVERPQTPGKRTVAELESEESNEASEFLFSCPVSSELILAPPDLRAASYHLYQEIPKTPGREERSGCTQYSSGRTPATPGRDTHVSEGSTVICSPLKGSPLIPALSNNPYIIAPKTPGRDIVLPRRAVVHRRKSQLVATSLPQLGDNYLGGSPITVISPCSLSESSSDGRGAWTSSRVRTKPLQGLENMLGLMVPTEQREEQKPWPKHRTGSARSEGFYKISRKDKLKYLETTKLEVELPSTSTQGTSIPAQSSLSLLRAGSGFRSEQRRLMSYFSVDSDLLKLNQLKFRKKRIRFSRSHIHEWGLFAMEPIAADEMVIEYVGQIIRQVTADMREQRYEEQGIGSSYLFRVDEDTIIDATKYGNLARFLNHSCNPNCYAKIITVESQKKIVIYSRQPISINEELTYDYKFPIEETKIPCLCGAENCRGSLN</sequence>
<comment type="catalytic activity">
    <reaction evidence="13">
        <text>N(6),N(6)-dimethyl-L-lysyl(4)-[histone H3] + S-adenosyl-L-methionine = N(6),N(6),N(6)-trimethyl-L-lysyl(4)-[histone H3] + S-adenosyl-L-homocysteine + H(+)</text>
        <dbReference type="Rhea" id="RHEA:60272"/>
        <dbReference type="Rhea" id="RHEA-COMP:15537"/>
        <dbReference type="Rhea" id="RHEA-COMP:15540"/>
        <dbReference type="ChEBI" id="CHEBI:15378"/>
        <dbReference type="ChEBI" id="CHEBI:57856"/>
        <dbReference type="ChEBI" id="CHEBI:59789"/>
        <dbReference type="ChEBI" id="CHEBI:61961"/>
        <dbReference type="ChEBI" id="CHEBI:61976"/>
    </reaction>
</comment>
<keyword evidence="9" id="KW-0804">Transcription</keyword>
<evidence type="ECO:0000256" key="8">
    <source>
        <dbReference type="ARBA" id="ARBA00023015"/>
    </source>
</evidence>
<evidence type="ECO:0000256" key="11">
    <source>
        <dbReference type="ARBA" id="ARBA00047571"/>
    </source>
</evidence>
<dbReference type="Gene3D" id="2.170.270.10">
    <property type="entry name" value="SET domain"/>
    <property type="match status" value="1"/>
</dbReference>
<dbReference type="InterPro" id="IPR044570">
    <property type="entry name" value="Set1-like"/>
</dbReference>
<evidence type="ECO:0000313" key="17">
    <source>
        <dbReference type="EMBL" id="CAB1430272.1"/>
    </source>
</evidence>
<protein>
    <recommendedName>
        <fullName evidence="2">[histone H3]-lysine(4) N-trimethyltransferase</fullName>
        <ecNumber evidence="2">2.1.1.354</ecNumber>
    </recommendedName>
</protein>
<dbReference type="CDD" id="cd19169">
    <property type="entry name" value="SET_SETD1"/>
    <property type="match status" value="1"/>
</dbReference>
<feature type="domain" description="SET" evidence="15">
    <location>
        <begin position="673"/>
        <end position="790"/>
    </location>
</feature>
<feature type="region of interest" description="Disordered" evidence="14">
    <location>
        <begin position="439"/>
        <end position="469"/>
    </location>
</feature>
<dbReference type="GO" id="GO:0048188">
    <property type="term" value="C:Set1C/COMPASS complex"/>
    <property type="evidence" value="ECO:0007669"/>
    <property type="project" value="InterPro"/>
</dbReference>
<evidence type="ECO:0000313" key="18">
    <source>
        <dbReference type="Proteomes" id="UP001153269"/>
    </source>
</evidence>
<dbReference type="InterPro" id="IPR046341">
    <property type="entry name" value="SET_dom_sf"/>
</dbReference>
<keyword evidence="10" id="KW-0539">Nucleus</keyword>
<dbReference type="SMART" id="SM01291">
    <property type="entry name" value="N-SET"/>
    <property type="match status" value="1"/>
</dbReference>
<feature type="region of interest" description="Disordered" evidence="14">
    <location>
        <begin position="16"/>
        <end position="243"/>
    </location>
</feature>
<dbReference type="GO" id="GO:0140999">
    <property type="term" value="F:histone H3K4 trimethyltransferase activity"/>
    <property type="evidence" value="ECO:0007669"/>
    <property type="project" value="UniProtKB-EC"/>
</dbReference>
<evidence type="ECO:0000259" key="15">
    <source>
        <dbReference type="PROSITE" id="PS50280"/>
    </source>
</evidence>
<dbReference type="SMART" id="SM00508">
    <property type="entry name" value="PostSET"/>
    <property type="match status" value="1"/>
</dbReference>
<organism evidence="17 18">
    <name type="scientific">Pleuronectes platessa</name>
    <name type="common">European plaice</name>
    <dbReference type="NCBI Taxonomy" id="8262"/>
    <lineage>
        <taxon>Eukaryota</taxon>
        <taxon>Metazoa</taxon>
        <taxon>Chordata</taxon>
        <taxon>Craniata</taxon>
        <taxon>Vertebrata</taxon>
        <taxon>Euteleostomi</taxon>
        <taxon>Actinopterygii</taxon>
        <taxon>Neopterygii</taxon>
        <taxon>Teleostei</taxon>
        <taxon>Neoteleostei</taxon>
        <taxon>Acanthomorphata</taxon>
        <taxon>Carangaria</taxon>
        <taxon>Pleuronectiformes</taxon>
        <taxon>Pleuronectoidei</taxon>
        <taxon>Pleuronectidae</taxon>
        <taxon>Pleuronectes</taxon>
    </lineage>
</organism>
<dbReference type="Pfam" id="PF11764">
    <property type="entry name" value="N-SET"/>
    <property type="match status" value="1"/>
</dbReference>
<dbReference type="PROSITE" id="PS50868">
    <property type="entry name" value="POST_SET"/>
    <property type="match status" value="1"/>
</dbReference>
<keyword evidence="5" id="KW-0949">S-adenosyl-L-methionine</keyword>
<gene>
    <name evidence="17" type="ORF">PLEPLA_LOCUS18254</name>
</gene>
<dbReference type="FunFam" id="2.170.270.10:FF:000010">
    <property type="entry name" value="Histone-lysine N-methyltransferase"/>
    <property type="match status" value="1"/>
</dbReference>
<feature type="compositionally biased region" description="Polar residues" evidence="14">
    <location>
        <begin position="447"/>
        <end position="456"/>
    </location>
</feature>
<keyword evidence="8" id="KW-0805">Transcription regulation</keyword>
<keyword evidence="18" id="KW-1185">Reference proteome</keyword>
<reference evidence="17" key="1">
    <citation type="submission" date="2020-03" db="EMBL/GenBank/DDBJ databases">
        <authorList>
            <person name="Weist P."/>
        </authorList>
    </citation>
    <scope>NUCLEOTIDE SEQUENCE</scope>
</reference>
<feature type="domain" description="Post-SET" evidence="16">
    <location>
        <begin position="796"/>
        <end position="812"/>
    </location>
</feature>
<evidence type="ECO:0000256" key="7">
    <source>
        <dbReference type="ARBA" id="ARBA00022884"/>
    </source>
</evidence>
<evidence type="ECO:0000256" key="5">
    <source>
        <dbReference type="ARBA" id="ARBA00022691"/>
    </source>
</evidence>
<dbReference type="SUPFAM" id="SSF82199">
    <property type="entry name" value="SET domain"/>
    <property type="match status" value="1"/>
</dbReference>
<evidence type="ECO:0000256" key="3">
    <source>
        <dbReference type="ARBA" id="ARBA00022603"/>
    </source>
</evidence>
<dbReference type="PROSITE" id="PS50280">
    <property type="entry name" value="SET"/>
    <property type="match status" value="1"/>
</dbReference>
<proteinExistence type="predicted"/>
<dbReference type="GO" id="GO:0032259">
    <property type="term" value="P:methylation"/>
    <property type="evidence" value="ECO:0007669"/>
    <property type="project" value="UniProtKB-KW"/>
</dbReference>
<feature type="region of interest" description="Disordered" evidence="14">
    <location>
        <begin position="315"/>
        <end position="340"/>
    </location>
</feature>
<comment type="subcellular location">
    <subcellularLocation>
        <location evidence="1">Nucleus</location>
    </subcellularLocation>
</comment>
<feature type="compositionally biased region" description="Basic and acidic residues" evidence="14">
    <location>
        <begin position="123"/>
        <end position="132"/>
    </location>
</feature>
<evidence type="ECO:0000256" key="1">
    <source>
        <dbReference type="ARBA" id="ARBA00004123"/>
    </source>
</evidence>
<accession>A0A9N7UGZ2</accession>
<dbReference type="Pfam" id="PF00856">
    <property type="entry name" value="SET"/>
    <property type="match status" value="1"/>
</dbReference>
<feature type="compositionally biased region" description="Basic and acidic residues" evidence="14">
    <location>
        <begin position="66"/>
        <end position="77"/>
    </location>
</feature>
<evidence type="ECO:0000256" key="9">
    <source>
        <dbReference type="ARBA" id="ARBA00023163"/>
    </source>
</evidence>
<dbReference type="InterPro" id="IPR003616">
    <property type="entry name" value="Post-SET_dom"/>
</dbReference>
<evidence type="ECO:0000256" key="4">
    <source>
        <dbReference type="ARBA" id="ARBA00022679"/>
    </source>
</evidence>
<feature type="region of interest" description="Disordered" evidence="14">
    <location>
        <begin position="360"/>
        <end position="392"/>
    </location>
</feature>
<feature type="compositionally biased region" description="Acidic residues" evidence="14">
    <location>
        <begin position="227"/>
        <end position="240"/>
    </location>
</feature>
<comment type="catalytic activity">
    <reaction evidence="12">
        <text>N(6)-methyl-L-lysyl(4)-[histone H3] + S-adenosyl-L-methionine = N(6),N(6)-dimethyl-L-lysyl(4)-[histone H3] + S-adenosyl-L-homocysteine + H(+)</text>
        <dbReference type="Rhea" id="RHEA:60268"/>
        <dbReference type="Rhea" id="RHEA-COMP:15540"/>
        <dbReference type="Rhea" id="RHEA-COMP:15543"/>
        <dbReference type="ChEBI" id="CHEBI:15378"/>
        <dbReference type="ChEBI" id="CHEBI:57856"/>
        <dbReference type="ChEBI" id="CHEBI:59789"/>
        <dbReference type="ChEBI" id="CHEBI:61929"/>
        <dbReference type="ChEBI" id="CHEBI:61976"/>
    </reaction>
</comment>
<dbReference type="InterPro" id="IPR037841">
    <property type="entry name" value="SET_SETD1A/B"/>
</dbReference>
<dbReference type="EC" id="2.1.1.354" evidence="2"/>
<dbReference type="GO" id="GO:0003723">
    <property type="term" value="F:RNA binding"/>
    <property type="evidence" value="ECO:0007669"/>
    <property type="project" value="UniProtKB-KW"/>
</dbReference>
<keyword evidence="7" id="KW-0694">RNA-binding</keyword>
<evidence type="ECO:0000259" key="16">
    <source>
        <dbReference type="PROSITE" id="PS50868"/>
    </source>
</evidence>
<name>A0A9N7UGZ2_PLEPL</name>
<evidence type="ECO:0000256" key="6">
    <source>
        <dbReference type="ARBA" id="ARBA00022853"/>
    </source>
</evidence>
<keyword evidence="6" id="KW-0156">Chromatin regulator</keyword>
<evidence type="ECO:0000256" key="13">
    <source>
        <dbReference type="ARBA" id="ARBA00049129"/>
    </source>
</evidence>